<comment type="caution">
    <text evidence="2">The sequence shown here is derived from an EMBL/GenBank/DDBJ whole genome shotgun (WGS) entry which is preliminary data.</text>
</comment>
<feature type="transmembrane region" description="Helical" evidence="1">
    <location>
        <begin position="442"/>
        <end position="459"/>
    </location>
</feature>
<dbReference type="EMBL" id="LOEE01000027">
    <property type="protein sequence ID" value="KXG76519.1"/>
    <property type="molecule type" value="Genomic_DNA"/>
</dbReference>
<name>A0A140L7J4_9FIRM</name>
<feature type="transmembrane region" description="Helical" evidence="1">
    <location>
        <begin position="59"/>
        <end position="83"/>
    </location>
</feature>
<proteinExistence type="predicted"/>
<dbReference type="STRING" id="520762.AN619_10500"/>
<keyword evidence="3" id="KW-1185">Reference proteome</keyword>
<feature type="transmembrane region" description="Helical" evidence="1">
    <location>
        <begin position="6"/>
        <end position="24"/>
    </location>
</feature>
<evidence type="ECO:0000256" key="1">
    <source>
        <dbReference type="SAM" id="Phobius"/>
    </source>
</evidence>
<reference evidence="2 3" key="1">
    <citation type="submission" date="2015-12" db="EMBL/GenBank/DDBJ databases">
        <title>Draft genome sequence of the thermoanaerobe Thermotalea metallivorans, an isolate from the runoff channel of the Great Artesian Basin, Australia.</title>
        <authorList>
            <person name="Patel B.K."/>
        </authorList>
    </citation>
    <scope>NUCLEOTIDE SEQUENCE [LARGE SCALE GENOMIC DNA]</scope>
    <source>
        <strain evidence="2 3">B2-1</strain>
    </source>
</reference>
<feature type="transmembrane region" description="Helical" evidence="1">
    <location>
        <begin position="104"/>
        <end position="121"/>
    </location>
</feature>
<feature type="transmembrane region" description="Helical" evidence="1">
    <location>
        <begin position="390"/>
        <end position="412"/>
    </location>
</feature>
<dbReference type="RefSeq" id="WP_157064916.1">
    <property type="nucleotide sequence ID" value="NZ_LOEE01000027.1"/>
</dbReference>
<feature type="transmembrane region" description="Helical" evidence="1">
    <location>
        <begin position="29"/>
        <end position="47"/>
    </location>
</feature>
<feature type="transmembrane region" description="Helical" evidence="1">
    <location>
        <begin position="127"/>
        <end position="151"/>
    </location>
</feature>
<keyword evidence="1" id="KW-1133">Transmembrane helix</keyword>
<feature type="transmembrane region" description="Helical" evidence="1">
    <location>
        <begin position="185"/>
        <end position="207"/>
    </location>
</feature>
<feature type="transmembrane region" description="Helical" evidence="1">
    <location>
        <begin position="263"/>
        <end position="282"/>
    </location>
</feature>
<dbReference type="AlphaFoldDB" id="A0A140L7J4"/>
<gene>
    <name evidence="2" type="ORF">AN619_10500</name>
</gene>
<dbReference type="PATRIC" id="fig|520762.4.peg.1172"/>
<keyword evidence="1" id="KW-0812">Transmembrane</keyword>
<accession>A0A140L7J4</accession>
<dbReference type="OrthoDB" id="8641791at2"/>
<sequence>MVQLTVLHWIYFIMVLVILSVMIMRKDTIIPCILGVFLLGFAAKKTMLGATKAVFDALIVAGTELLGIIVVISCIVAMSKLLEEIGANRWMVMPFKRFIKTPDIAFWFIGIVMLLVSWFFWPSPATALVGAVLLPVALRVGLPAMGVAMAMNLFGHGIALSTDFVIQGAPTITATAAGVPVESVMIKGISLFFIMGLVTVVTAYGMLRRDMKKGKLEKSTMEDFFMEEGKETRKIAKFAAILVPCAFLLDIVAMFLFELRGGDATSLIGGTATLLMLVISIVEFQGDALDKITKYVREGFMFGMEIFGPILPIAAFFYMGEVAPIQAVLGEGVLPSGSQGILSDMGMALASIAPMNRPVAAAIEMTVGAITGLDGSGFSGMSLAGSMAKVFGTAVNGSIPVLAALGQIGAIWVGGGTIVPWGLIPAAAICGVLPMDLARRNFIPVATGLVVTTIAAIFFI</sequence>
<protein>
    <recommendedName>
        <fullName evidence="4">Transporter</fullName>
    </recommendedName>
</protein>
<dbReference type="Proteomes" id="UP000070456">
    <property type="component" value="Unassembled WGS sequence"/>
</dbReference>
<feature type="transmembrane region" description="Helical" evidence="1">
    <location>
        <begin position="235"/>
        <end position="257"/>
    </location>
</feature>
<evidence type="ECO:0000313" key="2">
    <source>
        <dbReference type="EMBL" id="KXG76519.1"/>
    </source>
</evidence>
<evidence type="ECO:0008006" key="4">
    <source>
        <dbReference type="Google" id="ProtNLM"/>
    </source>
</evidence>
<organism evidence="2 3">
    <name type="scientific">Thermotalea metallivorans</name>
    <dbReference type="NCBI Taxonomy" id="520762"/>
    <lineage>
        <taxon>Bacteria</taxon>
        <taxon>Bacillati</taxon>
        <taxon>Bacillota</taxon>
        <taxon>Clostridia</taxon>
        <taxon>Peptostreptococcales</taxon>
        <taxon>Thermotaleaceae</taxon>
        <taxon>Thermotalea</taxon>
    </lineage>
</organism>
<feature type="transmembrane region" description="Helical" evidence="1">
    <location>
        <begin position="418"/>
        <end position="435"/>
    </location>
</feature>
<evidence type="ECO:0000313" key="3">
    <source>
        <dbReference type="Proteomes" id="UP000070456"/>
    </source>
</evidence>
<keyword evidence="1" id="KW-0472">Membrane</keyword>
<feature type="transmembrane region" description="Helical" evidence="1">
    <location>
        <begin position="302"/>
        <end position="320"/>
    </location>
</feature>